<accession>A0A2I1H6G3</accession>
<dbReference type="EMBL" id="LLXI01001614">
    <property type="protein sequence ID" value="PKY54468.1"/>
    <property type="molecule type" value="Genomic_DNA"/>
</dbReference>
<evidence type="ECO:0000313" key="3">
    <source>
        <dbReference type="Proteomes" id="UP000234323"/>
    </source>
</evidence>
<evidence type="ECO:0000256" key="1">
    <source>
        <dbReference type="SAM" id="MobiDB-lite"/>
    </source>
</evidence>
<dbReference type="Gene3D" id="3.60.10.10">
    <property type="entry name" value="Endonuclease/exonuclease/phosphatase"/>
    <property type="match status" value="1"/>
</dbReference>
<keyword evidence="3" id="KW-1185">Reference proteome</keyword>
<dbReference type="InterPro" id="IPR036691">
    <property type="entry name" value="Endo/exonu/phosph_ase_sf"/>
</dbReference>
<name>A0A2I1H6G3_9GLOM</name>
<evidence type="ECO:0000313" key="2">
    <source>
        <dbReference type="EMBL" id="PKY54468.1"/>
    </source>
</evidence>
<feature type="compositionally biased region" description="Polar residues" evidence="1">
    <location>
        <begin position="1"/>
        <end position="27"/>
    </location>
</feature>
<comment type="caution">
    <text evidence="2">The sequence shown here is derived from an EMBL/GenBank/DDBJ whole genome shotgun (WGS) entry which is preliminary data.</text>
</comment>
<sequence>MPNPSTTSNAPRRTSANDLVDLNSPTSPLDGPSFGSHSHIPLPPRMSLIPGLASSLKSRYVFYYGATMMDNKKHNFSSHPSPLIKFDQINVNGLCSSVRQQHLLNFFLHSSFGVLSLNDTCCLTSSSAKFTFKTEQSQYNFRSYWACSSSSHPHDSVNIPFTNTFRRSIHRTTIFLGNFNVNDIAYSSYPSRHFKLLRLLTSQYFTDYQAHSSSLTGPDNTYFYNNGSSRLDYIWSSPGFPAPGLFFQVVLCPDLMDRPFTDHCVLITIFDFNSCLAILAKSRLKQKKEERSFFAYTSTTVKQWDKFSSHVNAGFQLDATVSGPYVDYDFSQLSLDKLWHIFKQIVLGAAIEHLPQKHISNTYRHSYSPDFTKLIAINKFLDRFLFRLTTSRPSHPAQILQMTAALLIKLKELATLLPEYTIPTYTTSPSSSFKAFLRSQKSLVSAYLTVKFAQHTSDFIEYFTALRDEHFSSSLGTFIDSALSIERRSIMLDQVLVVLDSKPTFLTDPADIKQAAVAHFQSVVSQDLEEYIYNSDPDPKF</sequence>
<protein>
    <recommendedName>
        <fullName evidence="4">Endonuclease/exonuclease/phosphatase domain-containing protein</fullName>
    </recommendedName>
</protein>
<dbReference type="Proteomes" id="UP000234323">
    <property type="component" value="Unassembled WGS sequence"/>
</dbReference>
<proteinExistence type="predicted"/>
<organism evidence="2 3">
    <name type="scientific">Rhizophagus irregularis</name>
    <dbReference type="NCBI Taxonomy" id="588596"/>
    <lineage>
        <taxon>Eukaryota</taxon>
        <taxon>Fungi</taxon>
        <taxon>Fungi incertae sedis</taxon>
        <taxon>Mucoromycota</taxon>
        <taxon>Glomeromycotina</taxon>
        <taxon>Glomeromycetes</taxon>
        <taxon>Glomerales</taxon>
        <taxon>Glomeraceae</taxon>
        <taxon>Rhizophagus</taxon>
    </lineage>
</organism>
<dbReference type="VEuPathDB" id="FungiDB:RhiirA1_403801"/>
<reference evidence="2 3" key="1">
    <citation type="submission" date="2015-10" db="EMBL/GenBank/DDBJ databases">
        <title>Genome analyses suggest a sexual origin of heterokaryosis in a supposedly ancient asexual fungus.</title>
        <authorList>
            <person name="Ropars J."/>
            <person name="Sedzielewska K."/>
            <person name="Noel J."/>
            <person name="Charron P."/>
            <person name="Farinelli L."/>
            <person name="Marton T."/>
            <person name="Kruger M."/>
            <person name="Pelin A."/>
            <person name="Brachmann A."/>
            <person name="Corradi N."/>
        </authorList>
    </citation>
    <scope>NUCLEOTIDE SEQUENCE [LARGE SCALE GENOMIC DNA]</scope>
    <source>
        <strain evidence="2 3">A4</strain>
    </source>
</reference>
<dbReference type="AlphaFoldDB" id="A0A2I1H6G3"/>
<gene>
    <name evidence="2" type="ORF">RhiirA4_473296</name>
</gene>
<evidence type="ECO:0008006" key="4">
    <source>
        <dbReference type="Google" id="ProtNLM"/>
    </source>
</evidence>
<dbReference type="SUPFAM" id="SSF56219">
    <property type="entry name" value="DNase I-like"/>
    <property type="match status" value="1"/>
</dbReference>
<feature type="region of interest" description="Disordered" evidence="1">
    <location>
        <begin position="1"/>
        <end position="36"/>
    </location>
</feature>